<keyword evidence="1" id="KW-0812">Transmembrane</keyword>
<gene>
    <name evidence="3" type="ORF">C5167_003752</name>
    <name evidence="2" type="ORF">C5167_050758</name>
</gene>
<feature type="transmembrane region" description="Helical" evidence="1">
    <location>
        <begin position="45"/>
        <end position="63"/>
    </location>
</feature>
<evidence type="ECO:0000313" key="3">
    <source>
        <dbReference type="EMBL" id="RZC79553.1"/>
    </source>
</evidence>
<dbReference type="AlphaFoldDB" id="A0A4Y7KQZ8"/>
<organism evidence="2 4">
    <name type="scientific">Papaver somniferum</name>
    <name type="common">Opium poppy</name>
    <dbReference type="NCBI Taxonomy" id="3469"/>
    <lineage>
        <taxon>Eukaryota</taxon>
        <taxon>Viridiplantae</taxon>
        <taxon>Streptophyta</taxon>
        <taxon>Embryophyta</taxon>
        <taxon>Tracheophyta</taxon>
        <taxon>Spermatophyta</taxon>
        <taxon>Magnoliopsida</taxon>
        <taxon>Ranunculales</taxon>
        <taxon>Papaveraceae</taxon>
        <taxon>Papaveroideae</taxon>
        <taxon>Papaver</taxon>
    </lineage>
</organism>
<dbReference type="EMBL" id="CM010722">
    <property type="protein sequence ID" value="RZC75276.1"/>
    <property type="molecule type" value="Genomic_DNA"/>
</dbReference>
<evidence type="ECO:0000313" key="4">
    <source>
        <dbReference type="Proteomes" id="UP000316621"/>
    </source>
</evidence>
<proteinExistence type="predicted"/>
<reference evidence="2 4" key="1">
    <citation type="journal article" date="2018" name="Science">
        <title>The opium poppy genome and morphinan production.</title>
        <authorList>
            <person name="Guo L."/>
            <person name="Winzer T."/>
            <person name="Yang X."/>
            <person name="Li Y."/>
            <person name="Ning Z."/>
            <person name="He Z."/>
            <person name="Teodor R."/>
            <person name="Lu Y."/>
            <person name="Bowser T.A."/>
            <person name="Graham I.A."/>
            <person name="Ye K."/>
        </authorList>
    </citation>
    <scope>NUCLEOTIDE SEQUENCE [LARGE SCALE GENOMIC DNA]</scope>
    <source>
        <strain evidence="4">cv. HN1</strain>
        <tissue evidence="2">Leaves</tissue>
    </source>
</reference>
<dbReference type="Proteomes" id="UP000316621">
    <property type="component" value="Chromosome 9"/>
</dbReference>
<evidence type="ECO:0000256" key="1">
    <source>
        <dbReference type="SAM" id="Phobius"/>
    </source>
</evidence>
<dbReference type="Gramene" id="RZC75276">
    <property type="protein sequence ID" value="RZC75276"/>
    <property type="gene ID" value="C5167_050758"/>
</dbReference>
<keyword evidence="1" id="KW-1133">Transmembrane helix</keyword>
<dbReference type="EMBL" id="CM010723">
    <property type="protein sequence ID" value="RZC79553.1"/>
    <property type="molecule type" value="Genomic_DNA"/>
</dbReference>
<keyword evidence="4" id="KW-1185">Reference proteome</keyword>
<dbReference type="Gramene" id="RZC79553">
    <property type="protein sequence ID" value="RZC79553"/>
    <property type="gene ID" value="C5167_003752"/>
</dbReference>
<feature type="transmembrane region" description="Helical" evidence="1">
    <location>
        <begin position="12"/>
        <end position="33"/>
    </location>
</feature>
<protein>
    <submittedName>
        <fullName evidence="2">Uncharacterized protein</fullName>
    </submittedName>
</protein>
<keyword evidence="1" id="KW-0472">Membrane</keyword>
<accession>A0A4Y7KQZ8</accession>
<dbReference type="Proteomes" id="UP000316621">
    <property type="component" value="Chromosome 8"/>
</dbReference>
<name>A0A4Y7KQZ8_PAPSO</name>
<evidence type="ECO:0000313" key="2">
    <source>
        <dbReference type="EMBL" id="RZC75276.1"/>
    </source>
</evidence>
<sequence>MGSCFQVFSSIDLSTVVTSGVLSLAAVSMQFLASSSFGGRIDVKAGGVFFESGCCVVALLVFLPRDG</sequence>